<comment type="caution">
    <text evidence="2">The sequence shown here is derived from an EMBL/GenBank/DDBJ whole genome shotgun (WGS) entry which is preliminary data.</text>
</comment>
<evidence type="ECO:0000256" key="1">
    <source>
        <dbReference type="SAM" id="MobiDB-lite"/>
    </source>
</evidence>
<keyword evidence="3" id="KW-1185">Reference proteome</keyword>
<proteinExistence type="predicted"/>
<accession>A0AAV9DR57</accession>
<name>A0AAV9DR57_ACOCL</name>
<dbReference type="GO" id="GO:0016787">
    <property type="term" value="F:hydrolase activity"/>
    <property type="evidence" value="ECO:0007669"/>
    <property type="project" value="UniProtKB-KW"/>
</dbReference>
<reference evidence="2" key="2">
    <citation type="submission" date="2023-06" db="EMBL/GenBank/DDBJ databases">
        <authorList>
            <person name="Ma L."/>
            <person name="Liu K.-W."/>
            <person name="Li Z."/>
            <person name="Hsiao Y.-Y."/>
            <person name="Qi Y."/>
            <person name="Fu T."/>
            <person name="Tang G."/>
            <person name="Zhang D."/>
            <person name="Sun W.-H."/>
            <person name="Liu D.-K."/>
            <person name="Li Y."/>
            <person name="Chen G.-Z."/>
            <person name="Liu X.-D."/>
            <person name="Liao X.-Y."/>
            <person name="Jiang Y.-T."/>
            <person name="Yu X."/>
            <person name="Hao Y."/>
            <person name="Huang J."/>
            <person name="Zhao X.-W."/>
            <person name="Ke S."/>
            <person name="Chen Y.-Y."/>
            <person name="Wu W.-L."/>
            <person name="Hsu J.-L."/>
            <person name="Lin Y.-F."/>
            <person name="Huang M.-D."/>
            <person name="Li C.-Y."/>
            <person name="Huang L."/>
            <person name="Wang Z.-W."/>
            <person name="Zhao X."/>
            <person name="Zhong W.-Y."/>
            <person name="Peng D.-H."/>
            <person name="Ahmad S."/>
            <person name="Lan S."/>
            <person name="Zhang J.-S."/>
            <person name="Tsai W.-C."/>
            <person name="Van De Peer Y."/>
            <person name="Liu Z.-J."/>
        </authorList>
    </citation>
    <scope>NUCLEOTIDE SEQUENCE</scope>
    <source>
        <strain evidence="2">CP</strain>
        <tissue evidence="2">Leaves</tissue>
    </source>
</reference>
<reference evidence="2" key="1">
    <citation type="journal article" date="2023" name="Nat. Commun.">
        <title>Diploid and tetraploid genomes of Acorus and the evolution of monocots.</title>
        <authorList>
            <person name="Ma L."/>
            <person name="Liu K.W."/>
            <person name="Li Z."/>
            <person name="Hsiao Y.Y."/>
            <person name="Qi Y."/>
            <person name="Fu T."/>
            <person name="Tang G.D."/>
            <person name="Zhang D."/>
            <person name="Sun W.H."/>
            <person name="Liu D.K."/>
            <person name="Li Y."/>
            <person name="Chen G.Z."/>
            <person name="Liu X.D."/>
            <person name="Liao X.Y."/>
            <person name="Jiang Y.T."/>
            <person name="Yu X."/>
            <person name="Hao Y."/>
            <person name="Huang J."/>
            <person name="Zhao X.W."/>
            <person name="Ke S."/>
            <person name="Chen Y.Y."/>
            <person name="Wu W.L."/>
            <person name="Hsu J.L."/>
            <person name="Lin Y.F."/>
            <person name="Huang M.D."/>
            <person name="Li C.Y."/>
            <person name="Huang L."/>
            <person name="Wang Z.W."/>
            <person name="Zhao X."/>
            <person name="Zhong W.Y."/>
            <person name="Peng D.H."/>
            <person name="Ahmad S."/>
            <person name="Lan S."/>
            <person name="Zhang J.S."/>
            <person name="Tsai W.C."/>
            <person name="Van de Peer Y."/>
            <person name="Liu Z.J."/>
        </authorList>
    </citation>
    <scope>NUCLEOTIDE SEQUENCE</scope>
    <source>
        <strain evidence="2">CP</strain>
    </source>
</reference>
<dbReference type="EMBL" id="JAUJYO010000011">
    <property type="protein sequence ID" value="KAK1303688.1"/>
    <property type="molecule type" value="Genomic_DNA"/>
</dbReference>
<keyword evidence="2" id="KW-0378">Hydrolase</keyword>
<sequence length="335" mass="37150">MGAAASSLAPSDAVAKKKAESSDGESLAVESPTAVTAEAPAKRQLRKTADIAEMAAEEEETVKSLSKVQPSEAAAKKQSRADEKKSESADGESSAAATLTSVSAEAPPPKMTDIAEGEEDETVVLVLKVPPLDSLSKQCQLKEMEVNADLEKNALGIVVKDAKKGVLFINFLPVLQLQLKRFDYDFMRDTMVKNDFSFGGFTYPSFRYPEESRIYCFMFEEMYHEFRKLCTCCDKPAVCYSTLCWHKILCWSCCEKGNFPERCYVCRPGKIEGEKLVFLPWNKRPGYDSSAFPIKEFPPLLVEIGEDLLLLQSNVLDLSWTCDICSFMLSLSTRG</sequence>
<dbReference type="AlphaFoldDB" id="A0AAV9DR57"/>
<organism evidence="2 3">
    <name type="scientific">Acorus calamus</name>
    <name type="common">Sweet flag</name>
    <dbReference type="NCBI Taxonomy" id="4465"/>
    <lineage>
        <taxon>Eukaryota</taxon>
        <taxon>Viridiplantae</taxon>
        <taxon>Streptophyta</taxon>
        <taxon>Embryophyta</taxon>
        <taxon>Tracheophyta</taxon>
        <taxon>Spermatophyta</taxon>
        <taxon>Magnoliopsida</taxon>
        <taxon>Liliopsida</taxon>
        <taxon>Acoraceae</taxon>
        <taxon>Acorus</taxon>
    </lineage>
</organism>
<dbReference type="Proteomes" id="UP001180020">
    <property type="component" value="Unassembled WGS sequence"/>
</dbReference>
<gene>
    <name evidence="2" type="primary">UBP12</name>
    <name evidence="2" type="ORF">QJS10_CPB11g00551</name>
</gene>
<feature type="compositionally biased region" description="Low complexity" evidence="1">
    <location>
        <begin position="91"/>
        <end position="105"/>
    </location>
</feature>
<evidence type="ECO:0000313" key="3">
    <source>
        <dbReference type="Proteomes" id="UP001180020"/>
    </source>
</evidence>
<evidence type="ECO:0000313" key="2">
    <source>
        <dbReference type="EMBL" id="KAK1303688.1"/>
    </source>
</evidence>
<feature type="compositionally biased region" description="Basic and acidic residues" evidence="1">
    <location>
        <begin position="79"/>
        <end position="88"/>
    </location>
</feature>
<protein>
    <submittedName>
        <fullName evidence="2">Ubiquitin carboxyl-terminal hydrolase 12</fullName>
    </submittedName>
</protein>
<feature type="region of interest" description="Disordered" evidence="1">
    <location>
        <begin position="1"/>
        <end position="117"/>
    </location>
</feature>